<organism evidence="2 3">
    <name type="scientific">Leptospira santarosai str. MOR084</name>
    <dbReference type="NCBI Taxonomy" id="1049984"/>
    <lineage>
        <taxon>Bacteria</taxon>
        <taxon>Pseudomonadati</taxon>
        <taxon>Spirochaetota</taxon>
        <taxon>Spirochaetia</taxon>
        <taxon>Leptospirales</taxon>
        <taxon>Leptospiraceae</taxon>
        <taxon>Leptospira</taxon>
    </lineage>
</organism>
<accession>A0A0E2BGE6</accession>
<sequence length="661" mass="70195">MKDRAPGFGNGRVARGRGSVMPSLKERLNISLLEKHQAWHEARGMLSPPKMLNANQLTTCKALAGAATIGNAFLYEFTGGMVSYDLSYSYEDGFGASVGSGMKIVEGLGVGSTLSYNEQNGFGMSLGLQAGTSALSYNAGLSYSERDGISGSAGIGLGLGKNAATGSYSSTLNLGVSYNRRDGFGTSVGISRNNNVVMPGVGASISRSEYGGFGADITSNQYGQTEGAGGRPGFGGVSGGLSWGERDGFTASFNVSGTNAFSYNSQTGLSSNSDFLSQYAMNNGLSQGVAQTDEEKAHAARVEAEERARAAQNRNNQESGAAAVSGAGVLTQRRDEDGLPAHGAPGLNDPGQTLSSSGSFGPEGESTGVGRRPLSSEDKAAFWENWRGETRAQTDASLADLRRMGYDTSELEGRVQAYRNNQDSTPGSAIVVTGSRTPTLSERANSLFGSVVDGVKGLWNRATGGSSSSTTPYTNTPGEGLPHQFHANGEGFYNVAGQGTYMEHKYGQKPLVDTLSNAISDWHRNNPNSPIPVNDLGYKSGGYDPNVNNDPRIVNHHENGNQVDLGYIVSGGGTYGGDYNNNPHYDRDKTIEFIRTISRNIPEGVGSYDTNFVKFNDPAVREYFERNRLPNLHITSDRPGATVKHSNHLHLQLDLPRLNRQ</sequence>
<keyword evidence="3" id="KW-1185">Reference proteome</keyword>
<dbReference type="RefSeq" id="WP_004484722.1">
    <property type="nucleotide sequence ID" value="NZ_AHON02000040.1"/>
</dbReference>
<dbReference type="Proteomes" id="UP000006329">
    <property type="component" value="Unassembled WGS sequence"/>
</dbReference>
<comment type="caution">
    <text evidence="2">The sequence shown here is derived from an EMBL/GenBank/DDBJ whole genome shotgun (WGS) entry which is preliminary data.</text>
</comment>
<evidence type="ECO:0000313" key="3">
    <source>
        <dbReference type="Proteomes" id="UP000006329"/>
    </source>
</evidence>
<proteinExistence type="predicted"/>
<feature type="compositionally biased region" description="Low complexity" evidence="1">
    <location>
        <begin position="319"/>
        <end position="329"/>
    </location>
</feature>
<evidence type="ECO:0008006" key="4">
    <source>
        <dbReference type="Google" id="ProtNLM"/>
    </source>
</evidence>
<reference evidence="2" key="1">
    <citation type="submission" date="2012-10" db="EMBL/GenBank/DDBJ databases">
        <authorList>
            <person name="Harkins D.M."/>
            <person name="Durkin A.S."/>
            <person name="Brinkac L.M."/>
            <person name="Haft D.H."/>
            <person name="Selengut J.D."/>
            <person name="Sanka R."/>
            <person name="DePew J."/>
            <person name="Purushe J."/>
            <person name="Matthias M.A."/>
            <person name="Vinetz J.M."/>
            <person name="Sutton G.G."/>
            <person name="Nierman W.C."/>
            <person name="Fouts D.E."/>
        </authorList>
    </citation>
    <scope>NUCLEOTIDE SEQUENCE [LARGE SCALE GENOMIC DNA]</scope>
    <source>
        <strain evidence="2">MOR084</strain>
    </source>
</reference>
<feature type="region of interest" description="Disordered" evidence="1">
    <location>
        <begin position="289"/>
        <end position="376"/>
    </location>
</feature>
<name>A0A0E2BGE6_9LEPT</name>
<protein>
    <recommendedName>
        <fullName evidence="4">Large structural domain protein</fullName>
    </recommendedName>
</protein>
<dbReference type="Gene3D" id="3.30.1380.10">
    <property type="match status" value="1"/>
</dbReference>
<feature type="compositionally biased region" description="Low complexity" evidence="1">
    <location>
        <begin position="355"/>
        <end position="368"/>
    </location>
</feature>
<evidence type="ECO:0000313" key="2">
    <source>
        <dbReference type="EMBL" id="EKO33996.1"/>
    </source>
</evidence>
<dbReference type="AlphaFoldDB" id="A0A0E2BGE6"/>
<gene>
    <name evidence="2" type="ORF">LEP1GSC179_1906</name>
</gene>
<dbReference type="EMBL" id="AHON02000040">
    <property type="protein sequence ID" value="EKO33996.1"/>
    <property type="molecule type" value="Genomic_DNA"/>
</dbReference>
<dbReference type="InterPro" id="IPR009045">
    <property type="entry name" value="Zn_M74/Hedgehog-like"/>
</dbReference>
<feature type="compositionally biased region" description="Basic and acidic residues" evidence="1">
    <location>
        <begin position="293"/>
        <end position="309"/>
    </location>
</feature>
<evidence type="ECO:0000256" key="1">
    <source>
        <dbReference type="SAM" id="MobiDB-lite"/>
    </source>
</evidence>